<evidence type="ECO:0000256" key="2">
    <source>
        <dbReference type="ARBA" id="ARBA00022475"/>
    </source>
</evidence>
<evidence type="ECO:0000256" key="7">
    <source>
        <dbReference type="ARBA" id="ARBA00022967"/>
    </source>
</evidence>
<dbReference type="Gene3D" id="3.40.50.300">
    <property type="entry name" value="P-loop containing nucleotide triphosphate hydrolases"/>
    <property type="match status" value="2"/>
</dbReference>
<evidence type="ECO:0000259" key="9">
    <source>
        <dbReference type="PROSITE" id="PS50893"/>
    </source>
</evidence>
<dbReference type="Proteomes" id="UP001523566">
    <property type="component" value="Unassembled WGS sequence"/>
</dbReference>
<dbReference type="InterPro" id="IPR017871">
    <property type="entry name" value="ABC_transporter-like_CS"/>
</dbReference>
<keyword evidence="3" id="KW-0762">Sugar transport</keyword>
<sequence>MEDYVLRAVEIEKHFSGVRALDKVTLEIKRGEIHCLAGENGCGKSTLIKVISGVYQKDGGIVEYDGESVEKLTPIDAIKRGIQVIYQDFSIFPNLTVMENLAINSELVENRKFVNWKHVREIAQQAIAKIGFKVDLDAQLGNLSVADKQMVAICRALMFNAKLIIMDEPTTALTKREVKALFKVIMELKAQGIAILFVSHKLDEVFEIADRFTIFRSGKLIATGNTEDLDDKKFSFYMTGREFDNAVFKPTNVTKDNIIQVKNLSLDGFYKNINFAVKGGEIIGITGLLDSGRTELALSLFGLKPSTSGEILIEGKETVIDSPQAAINSGIGFVPEDRLSEGLFLERSIGDNIVISEIDKLTKKGFVDKEKYEREIQRWVSELTIATPNADNAASTLSGGNQQRIVLAKWLACEPKVLILNGPTVGVDIGSKHDIHSILQKLANAGMAVIIISDDLPEVMQNCSKVVVLRDGQVAGELDTNDIQERQIIDIMM</sequence>
<accession>A0ABT1EBG2</accession>
<evidence type="ECO:0000256" key="4">
    <source>
        <dbReference type="ARBA" id="ARBA00022737"/>
    </source>
</evidence>
<dbReference type="Pfam" id="PF00005">
    <property type="entry name" value="ABC_tran"/>
    <property type="match status" value="2"/>
</dbReference>
<dbReference type="PROSITE" id="PS50893">
    <property type="entry name" value="ABC_TRANSPORTER_2"/>
    <property type="match status" value="2"/>
</dbReference>
<dbReference type="PROSITE" id="PS00211">
    <property type="entry name" value="ABC_TRANSPORTER_1"/>
    <property type="match status" value="1"/>
</dbReference>
<dbReference type="InterPro" id="IPR003593">
    <property type="entry name" value="AAA+_ATPase"/>
</dbReference>
<evidence type="ECO:0000256" key="3">
    <source>
        <dbReference type="ARBA" id="ARBA00022597"/>
    </source>
</evidence>
<gene>
    <name evidence="10" type="ORF">NK125_12210</name>
</gene>
<dbReference type="GO" id="GO:0005524">
    <property type="term" value="F:ATP binding"/>
    <property type="evidence" value="ECO:0007669"/>
    <property type="project" value="UniProtKB-KW"/>
</dbReference>
<dbReference type="RefSeq" id="WP_262066958.1">
    <property type="nucleotide sequence ID" value="NZ_JAMXOD010000019.1"/>
</dbReference>
<dbReference type="InterPro" id="IPR027417">
    <property type="entry name" value="P-loop_NTPase"/>
</dbReference>
<keyword evidence="5" id="KW-0547">Nucleotide-binding</keyword>
<dbReference type="InterPro" id="IPR050107">
    <property type="entry name" value="ABC_carbohydrate_import_ATPase"/>
</dbReference>
<dbReference type="CDD" id="cd03216">
    <property type="entry name" value="ABC_Carb_Monos_I"/>
    <property type="match status" value="1"/>
</dbReference>
<keyword evidence="11" id="KW-1185">Reference proteome</keyword>
<dbReference type="InterPro" id="IPR003439">
    <property type="entry name" value="ABC_transporter-like_ATP-bd"/>
</dbReference>
<dbReference type="CDD" id="cd03215">
    <property type="entry name" value="ABC_Carb_Monos_II"/>
    <property type="match status" value="1"/>
</dbReference>
<dbReference type="SUPFAM" id="SSF52540">
    <property type="entry name" value="P-loop containing nucleoside triphosphate hydrolases"/>
    <property type="match status" value="2"/>
</dbReference>
<keyword evidence="7" id="KW-1278">Translocase</keyword>
<dbReference type="SMART" id="SM00382">
    <property type="entry name" value="AAA"/>
    <property type="match status" value="2"/>
</dbReference>
<feature type="domain" description="ABC transporter" evidence="9">
    <location>
        <begin position="6"/>
        <end position="242"/>
    </location>
</feature>
<protein>
    <submittedName>
        <fullName evidence="10">Sugar ABC transporter ATP-binding protein</fullName>
    </submittedName>
</protein>
<keyword evidence="4" id="KW-0677">Repeat</keyword>
<keyword evidence="2" id="KW-1003">Cell membrane</keyword>
<dbReference type="EMBL" id="JAMZFW010000019">
    <property type="protein sequence ID" value="MCP1103175.1"/>
    <property type="molecule type" value="Genomic_DNA"/>
</dbReference>
<evidence type="ECO:0000313" key="10">
    <source>
        <dbReference type="EMBL" id="MCP1103175.1"/>
    </source>
</evidence>
<organism evidence="10 11">
    <name type="scientific">Aequitasia blattaphilus</name>
    <dbReference type="NCBI Taxonomy" id="2949332"/>
    <lineage>
        <taxon>Bacteria</taxon>
        <taxon>Bacillati</taxon>
        <taxon>Bacillota</taxon>
        <taxon>Clostridia</taxon>
        <taxon>Lachnospirales</taxon>
        <taxon>Lachnospiraceae</taxon>
        <taxon>Aequitasia</taxon>
    </lineage>
</organism>
<keyword evidence="6 10" id="KW-0067">ATP-binding</keyword>
<evidence type="ECO:0000256" key="5">
    <source>
        <dbReference type="ARBA" id="ARBA00022741"/>
    </source>
</evidence>
<comment type="caution">
    <text evidence="10">The sequence shown here is derived from an EMBL/GenBank/DDBJ whole genome shotgun (WGS) entry which is preliminary data.</text>
</comment>
<keyword evidence="1" id="KW-0813">Transport</keyword>
<evidence type="ECO:0000256" key="6">
    <source>
        <dbReference type="ARBA" id="ARBA00022840"/>
    </source>
</evidence>
<evidence type="ECO:0000256" key="8">
    <source>
        <dbReference type="ARBA" id="ARBA00023136"/>
    </source>
</evidence>
<dbReference type="PANTHER" id="PTHR43790">
    <property type="entry name" value="CARBOHYDRATE TRANSPORT ATP-BINDING PROTEIN MG119-RELATED"/>
    <property type="match status" value="1"/>
</dbReference>
<proteinExistence type="predicted"/>
<dbReference type="PANTHER" id="PTHR43790:SF1">
    <property type="entry name" value="XYLOSE IMPORT ATP-BINDING PROTEIN XYLG"/>
    <property type="match status" value="1"/>
</dbReference>
<keyword evidence="8" id="KW-0472">Membrane</keyword>
<name>A0ABT1EBG2_9FIRM</name>
<reference evidence="10 11" key="1">
    <citation type="journal article" date="2022" name="Genome Biol. Evol.">
        <title>Host diet, physiology and behaviors set the stage for Lachnospiraceae cladogenesis.</title>
        <authorList>
            <person name="Vera-Ponce De Leon A."/>
            <person name="Schneider M."/>
            <person name="Jahnes B.C."/>
            <person name="Sadowski V."/>
            <person name="Camuy-Velez L.A."/>
            <person name="Duan J."/>
            <person name="Sabree Z.L."/>
        </authorList>
    </citation>
    <scope>NUCLEOTIDE SEQUENCE [LARGE SCALE GENOMIC DNA]</scope>
    <source>
        <strain evidence="10 11">PAL113</strain>
    </source>
</reference>
<evidence type="ECO:0000256" key="1">
    <source>
        <dbReference type="ARBA" id="ARBA00022448"/>
    </source>
</evidence>
<feature type="domain" description="ABC transporter" evidence="9">
    <location>
        <begin position="253"/>
        <end position="491"/>
    </location>
</feature>
<evidence type="ECO:0000313" key="11">
    <source>
        <dbReference type="Proteomes" id="UP001523566"/>
    </source>
</evidence>